<accession>A0A183I8U5</accession>
<name>A0A183I8U5_9BILA</name>
<protein>
    <submittedName>
        <fullName evidence="1 3">Uncharacterized protein</fullName>
    </submittedName>
</protein>
<gene>
    <name evidence="1" type="ORF">SBAD_LOCUS38</name>
</gene>
<organism evidence="3">
    <name type="scientific">Soboliphyme baturini</name>
    <dbReference type="NCBI Taxonomy" id="241478"/>
    <lineage>
        <taxon>Eukaryota</taxon>
        <taxon>Metazoa</taxon>
        <taxon>Ecdysozoa</taxon>
        <taxon>Nematoda</taxon>
        <taxon>Enoplea</taxon>
        <taxon>Dorylaimia</taxon>
        <taxon>Dioctophymatida</taxon>
        <taxon>Dioctophymatoidea</taxon>
        <taxon>Soboliphymatidae</taxon>
        <taxon>Soboliphyme</taxon>
    </lineage>
</organism>
<evidence type="ECO:0000313" key="2">
    <source>
        <dbReference type="Proteomes" id="UP000270296"/>
    </source>
</evidence>
<dbReference type="Proteomes" id="UP000270296">
    <property type="component" value="Unassembled WGS sequence"/>
</dbReference>
<reference evidence="3" key="1">
    <citation type="submission" date="2016-06" db="UniProtKB">
        <authorList>
            <consortium name="WormBaseParasite"/>
        </authorList>
    </citation>
    <scope>IDENTIFICATION</scope>
</reference>
<keyword evidence="2" id="KW-1185">Reference proteome</keyword>
<dbReference type="AlphaFoldDB" id="A0A183I8U5"/>
<dbReference type="WBParaSite" id="SBAD_0000004601-mRNA-1">
    <property type="protein sequence ID" value="SBAD_0000004601-mRNA-1"/>
    <property type="gene ID" value="SBAD_0000004601"/>
</dbReference>
<evidence type="ECO:0000313" key="3">
    <source>
        <dbReference type="WBParaSite" id="SBAD_0000004601-mRNA-1"/>
    </source>
</evidence>
<sequence length="41" mass="4761">MTSVDDRRAQDCTLPTPMCAQDFSRILKEREAMFNQKRAAE</sequence>
<dbReference type="EMBL" id="UZAM01000042">
    <property type="protein sequence ID" value="VDO78871.1"/>
    <property type="molecule type" value="Genomic_DNA"/>
</dbReference>
<proteinExistence type="predicted"/>
<evidence type="ECO:0000313" key="1">
    <source>
        <dbReference type="EMBL" id="VDO78871.1"/>
    </source>
</evidence>
<reference evidence="1 2" key="2">
    <citation type="submission" date="2018-11" db="EMBL/GenBank/DDBJ databases">
        <authorList>
            <consortium name="Pathogen Informatics"/>
        </authorList>
    </citation>
    <scope>NUCLEOTIDE SEQUENCE [LARGE SCALE GENOMIC DNA]</scope>
</reference>